<proteinExistence type="predicted"/>
<dbReference type="EMBL" id="LT546645">
    <property type="protein sequence ID" value="SAI66074.1"/>
    <property type="molecule type" value="Genomic_DNA"/>
</dbReference>
<dbReference type="Proteomes" id="UP000076825">
    <property type="component" value="Chromosome 1"/>
</dbReference>
<dbReference type="eggNOG" id="COG5507">
    <property type="taxonomic scope" value="Bacteria"/>
</dbReference>
<name>A0A157QAJ4_9BORD</name>
<protein>
    <submittedName>
        <fullName evidence="1">Uncharacterized conserved protein</fullName>
    </submittedName>
</protein>
<sequence length="118" mass="13392">MEKYIDGFLLPLPRANLENYRKMSEQAQIVWREHGALDYRECVAEDIDKEGVASFRAAVGAHEDETVVFAWITYASKAERDRINALAMADPRLTGNCCEGVFDFKRMCWGGFTTLVGH</sequence>
<gene>
    <name evidence="1" type="primary">ybaA</name>
    <name evidence="1" type="ORF">SAMEA3906487_00080</name>
</gene>
<accession>A0A157QAJ4</accession>
<reference evidence="1 2" key="1">
    <citation type="submission" date="2016-04" db="EMBL/GenBank/DDBJ databases">
        <authorList>
            <consortium name="Pathogen Informatics"/>
        </authorList>
    </citation>
    <scope>NUCLEOTIDE SEQUENCE [LARGE SCALE GENOMIC DNA]</scope>
    <source>
        <strain evidence="1 2">H044680328</strain>
    </source>
</reference>
<evidence type="ECO:0000313" key="2">
    <source>
        <dbReference type="Proteomes" id="UP000076825"/>
    </source>
</evidence>
<dbReference type="RefSeq" id="WP_025513527.1">
    <property type="nucleotide sequence ID" value="NZ_CP016340.1"/>
</dbReference>
<dbReference type="AlphaFoldDB" id="A0A157QAJ4"/>
<dbReference type="Gene3D" id="3.30.70.100">
    <property type="match status" value="1"/>
</dbReference>
<dbReference type="STRING" id="123899.SAMEA3906487_00080"/>
<dbReference type="SUPFAM" id="SSF54909">
    <property type="entry name" value="Dimeric alpha+beta barrel"/>
    <property type="match status" value="1"/>
</dbReference>
<dbReference type="InterPro" id="IPR011008">
    <property type="entry name" value="Dimeric_a/b-barrel"/>
</dbReference>
<evidence type="ECO:0000313" key="1">
    <source>
        <dbReference type="EMBL" id="SAI66074.1"/>
    </source>
</evidence>
<dbReference type="KEGG" id="btrm:SAMEA390648700080"/>
<dbReference type="InterPro" id="IPR009874">
    <property type="entry name" value="DUF1428"/>
</dbReference>
<dbReference type="PIRSF" id="PIRSF007028">
    <property type="entry name" value="UCP007028"/>
    <property type="match status" value="1"/>
</dbReference>
<dbReference type="Pfam" id="PF07237">
    <property type="entry name" value="DUF1428"/>
    <property type="match status" value="1"/>
</dbReference>
<dbReference type="OrthoDB" id="9792392at2"/>
<keyword evidence="2" id="KW-1185">Reference proteome</keyword>
<organism evidence="1 2">
    <name type="scientific">Bordetella trematum</name>
    <dbReference type="NCBI Taxonomy" id="123899"/>
    <lineage>
        <taxon>Bacteria</taxon>
        <taxon>Pseudomonadati</taxon>
        <taxon>Pseudomonadota</taxon>
        <taxon>Betaproteobacteria</taxon>
        <taxon>Burkholderiales</taxon>
        <taxon>Alcaligenaceae</taxon>
        <taxon>Bordetella</taxon>
    </lineage>
</organism>
<dbReference type="GeneID" id="56588496"/>
<dbReference type="PATRIC" id="fig|123899.6.peg.74"/>